<dbReference type="GO" id="GO:0000272">
    <property type="term" value="P:polysaccharide catabolic process"/>
    <property type="evidence" value="ECO:0007669"/>
    <property type="project" value="TreeGrafter"/>
</dbReference>
<proteinExistence type="inferred from homology"/>
<comment type="catalytic activity">
    <reaction evidence="1">
        <text>Hydrolysis of terminal non-reducing alpha-L-arabinofuranoside residues in alpha-L-arabinosides.</text>
        <dbReference type="EC" id="3.2.1.55"/>
    </reaction>
</comment>
<dbReference type="PANTHER" id="PTHR43576:SF2">
    <property type="entry name" value="INTRACELLULAR EXO-ALPHA-L-ARABINOFURANOSIDASE 2"/>
    <property type="match status" value="1"/>
</dbReference>
<sequence>MDSVQRVMVLPQEPIGQIHPYLHGHFAEHLGELVYPGIYVSPESPIPNTNGLRNDVIEALRPLNIPVLRWPGGCFADTYNWRDGIGPRERRPMRVNVHWGMAEEPNSFGTHEFMAFCRAIGADPYFAGNLGSDSPAELRDWVEYCNFAGKSTLAEERRTNGAGQPFNVQLWGIGNENWGCGGNMSPEEYAAAFARYRTYVHNYPGTQVEAIACGPNGYDWQWTRRFFEYMTNHHTSCRLNQVQGFAAHYYCGTAGTATKYTESQWLELLSKAYAMEGIVTGHRRIMDEYDPARRRKLIMDEWGTWHPVEQDKPQGGLYQQNSIRDACVAALTLDVFHNHADKVYMANIAQLINVLQALLLVEEDRCIQTPTYHVFNLYQAHKGAQAVRFLTAAETVSNGEAAAEHCKSCYIDKQPFALQAVHGSASIHDDMLCVTVVNTHPTQPVELDLELYQGRLNEVETVTLAANDIHAHNTFEHPLAVQPSEPKRVQARGAHLRVSLPAGSVTRMRGRLG</sequence>
<evidence type="ECO:0000256" key="7">
    <source>
        <dbReference type="ARBA" id="ARBA00023295"/>
    </source>
</evidence>
<evidence type="ECO:0000313" key="9">
    <source>
        <dbReference type="EMBL" id="GHO47541.1"/>
    </source>
</evidence>
<dbReference type="PANTHER" id="PTHR43576">
    <property type="entry name" value="ALPHA-L-ARABINOFURANOSIDASE C-RELATED"/>
    <property type="match status" value="1"/>
</dbReference>
<comment type="similarity">
    <text evidence="2">Belongs to the glycosyl hydrolase 51 family.</text>
</comment>
<dbReference type="Pfam" id="PF22848">
    <property type="entry name" value="ASD1_dom"/>
    <property type="match status" value="1"/>
</dbReference>
<gene>
    <name evidence="9" type="ORF">KSX_57040</name>
</gene>
<dbReference type="GO" id="GO:0046373">
    <property type="term" value="P:L-arabinose metabolic process"/>
    <property type="evidence" value="ECO:0007669"/>
    <property type="project" value="InterPro"/>
</dbReference>
<dbReference type="Pfam" id="PF06964">
    <property type="entry name" value="Alpha-L-AF_C"/>
    <property type="match status" value="1"/>
</dbReference>
<evidence type="ECO:0000259" key="8">
    <source>
        <dbReference type="SMART" id="SM00813"/>
    </source>
</evidence>
<dbReference type="AlphaFoldDB" id="A0A8J3I2F9"/>
<dbReference type="Gene3D" id="3.20.20.80">
    <property type="entry name" value="Glycosidases"/>
    <property type="match status" value="1"/>
</dbReference>
<dbReference type="InterPro" id="IPR010720">
    <property type="entry name" value="Alpha-L-AF_C"/>
</dbReference>
<feature type="domain" description="Alpha-L-arabinofuranosidase C-terminal" evidence="8">
    <location>
        <begin position="300"/>
        <end position="504"/>
    </location>
</feature>
<dbReference type="InterPro" id="IPR055235">
    <property type="entry name" value="ASD1_cat"/>
</dbReference>
<reference evidence="9" key="1">
    <citation type="submission" date="2020-10" db="EMBL/GenBank/DDBJ databases">
        <title>Taxonomic study of unclassified bacteria belonging to the class Ktedonobacteria.</title>
        <authorList>
            <person name="Yabe S."/>
            <person name="Wang C.M."/>
            <person name="Zheng Y."/>
            <person name="Sakai Y."/>
            <person name="Cavaletti L."/>
            <person name="Monciardini P."/>
            <person name="Donadio S."/>
        </authorList>
    </citation>
    <scope>NUCLEOTIDE SEQUENCE</scope>
    <source>
        <strain evidence="9">SOSP1-1</strain>
    </source>
</reference>
<dbReference type="GO" id="GO:0046556">
    <property type="term" value="F:alpha-L-arabinofuranosidase activity"/>
    <property type="evidence" value="ECO:0007669"/>
    <property type="project" value="UniProtKB-EC"/>
</dbReference>
<dbReference type="Proteomes" id="UP000612362">
    <property type="component" value="Unassembled WGS sequence"/>
</dbReference>
<dbReference type="InterPro" id="IPR017853">
    <property type="entry name" value="GH"/>
</dbReference>
<evidence type="ECO:0000256" key="5">
    <source>
        <dbReference type="ARBA" id="ARBA00022801"/>
    </source>
</evidence>
<dbReference type="RefSeq" id="WP_220196810.1">
    <property type="nucleotide sequence ID" value="NZ_BNJF01000003.1"/>
</dbReference>
<evidence type="ECO:0000313" key="10">
    <source>
        <dbReference type="Proteomes" id="UP000612362"/>
    </source>
</evidence>
<organism evidence="9 10">
    <name type="scientific">Ktedonospora formicarum</name>
    <dbReference type="NCBI Taxonomy" id="2778364"/>
    <lineage>
        <taxon>Bacteria</taxon>
        <taxon>Bacillati</taxon>
        <taxon>Chloroflexota</taxon>
        <taxon>Ktedonobacteria</taxon>
        <taxon>Ktedonobacterales</taxon>
        <taxon>Ktedonobacteraceae</taxon>
        <taxon>Ktedonospora</taxon>
    </lineage>
</organism>
<keyword evidence="6" id="KW-0119">Carbohydrate metabolism</keyword>
<keyword evidence="7" id="KW-0326">Glycosidase</keyword>
<evidence type="ECO:0000256" key="6">
    <source>
        <dbReference type="ARBA" id="ARBA00023277"/>
    </source>
</evidence>
<evidence type="ECO:0000256" key="4">
    <source>
        <dbReference type="ARBA" id="ARBA00012670"/>
    </source>
</evidence>
<name>A0A8J3I2F9_9CHLR</name>
<dbReference type="EC" id="3.2.1.55" evidence="4"/>
<dbReference type="SUPFAM" id="SSF51011">
    <property type="entry name" value="Glycosyl hydrolase domain"/>
    <property type="match status" value="1"/>
</dbReference>
<keyword evidence="10" id="KW-1185">Reference proteome</keyword>
<dbReference type="Gene3D" id="2.60.40.1180">
    <property type="entry name" value="Golgi alpha-mannosidase II"/>
    <property type="match status" value="1"/>
</dbReference>
<evidence type="ECO:0000256" key="2">
    <source>
        <dbReference type="ARBA" id="ARBA00007186"/>
    </source>
</evidence>
<keyword evidence="5" id="KW-0378">Hydrolase</keyword>
<dbReference type="InterPro" id="IPR013780">
    <property type="entry name" value="Glyco_hydro_b"/>
</dbReference>
<evidence type="ECO:0000256" key="1">
    <source>
        <dbReference type="ARBA" id="ARBA00001462"/>
    </source>
</evidence>
<comment type="subunit">
    <text evidence="3">Homohexamer; trimer of dimers.</text>
</comment>
<dbReference type="EMBL" id="BNJF01000003">
    <property type="protein sequence ID" value="GHO47541.1"/>
    <property type="molecule type" value="Genomic_DNA"/>
</dbReference>
<dbReference type="SUPFAM" id="SSF51445">
    <property type="entry name" value="(Trans)glycosidases"/>
    <property type="match status" value="1"/>
</dbReference>
<protein>
    <recommendedName>
        <fullName evidence="4">non-reducing end alpha-L-arabinofuranosidase</fullName>
        <ecNumber evidence="4">3.2.1.55</ecNumber>
    </recommendedName>
</protein>
<comment type="caution">
    <text evidence="9">The sequence shown here is derived from an EMBL/GenBank/DDBJ whole genome shotgun (WGS) entry which is preliminary data.</text>
</comment>
<evidence type="ECO:0000256" key="3">
    <source>
        <dbReference type="ARBA" id="ARBA00011165"/>
    </source>
</evidence>
<dbReference type="SMART" id="SM00813">
    <property type="entry name" value="Alpha-L-AF_C"/>
    <property type="match status" value="1"/>
</dbReference>
<accession>A0A8J3I2F9</accession>